<keyword evidence="6" id="KW-0995">Kinetochore</keyword>
<evidence type="ECO:0000256" key="2">
    <source>
        <dbReference type="ARBA" id="ARBA00008643"/>
    </source>
</evidence>
<keyword evidence="3" id="KW-0158">Chromosome</keyword>
<sequence length="247" mass="27997">MEGTESEAVFNSLDLNPQLFINEVLNTVDDLVDDAFKYYHRQASSNLKIDATDRTPRSLDLTKGVALIHKMIISVLDKRLAVWEQYCLSHCFEVPEGLSLRKTGEPSSNSSSCQDALSDPDLDARLDSLRDKLSMVGKESAALNRELRVLEQQSVPSGHFAGLIKEALQLYEENYFDGMFQEMAKTVSELKAKMGKLKTRTMEETEQMRTERLHTLSRNSSTLDRNSGFSDSKLEDLQEFLAEMKKM</sequence>
<dbReference type="PANTHER" id="PTHR14527">
    <property type="entry name" value="PROTEIN MIS12 HOMOLOG"/>
    <property type="match status" value="1"/>
</dbReference>
<reference evidence="11" key="1">
    <citation type="submission" date="2016-06" db="EMBL/GenBank/DDBJ databases">
        <title>Parallel loss of symbiosis genes in relatives of nitrogen-fixing non-legume Parasponia.</title>
        <authorList>
            <person name="Van Velzen R."/>
            <person name="Holmer R."/>
            <person name="Bu F."/>
            <person name="Rutten L."/>
            <person name="Van Zeijl A."/>
            <person name="Liu W."/>
            <person name="Santuari L."/>
            <person name="Cao Q."/>
            <person name="Sharma T."/>
            <person name="Shen D."/>
            <person name="Roswanjaya Y."/>
            <person name="Wardhani T."/>
            <person name="Kalhor M.S."/>
            <person name="Jansen J."/>
            <person name="Van den Hoogen J."/>
            <person name="Gungor B."/>
            <person name="Hartog M."/>
            <person name="Hontelez J."/>
            <person name="Verver J."/>
            <person name="Yang W.-C."/>
            <person name="Schijlen E."/>
            <person name="Repin R."/>
            <person name="Schilthuizen M."/>
            <person name="Schranz E."/>
            <person name="Heidstra R."/>
            <person name="Miyata K."/>
            <person name="Fedorova E."/>
            <person name="Kohlen W."/>
            <person name="Bisseling T."/>
            <person name="Smit S."/>
            <person name="Geurts R."/>
        </authorList>
    </citation>
    <scope>NUCLEOTIDE SEQUENCE [LARGE SCALE GENOMIC DNA]</scope>
    <source>
        <strain evidence="11">cv. WU1-14</strain>
    </source>
</reference>
<keyword evidence="5" id="KW-0498">Mitosis</keyword>
<dbReference type="GO" id="GO:0051301">
    <property type="term" value="P:cell division"/>
    <property type="evidence" value="ECO:0007669"/>
    <property type="project" value="UniProtKB-KW"/>
</dbReference>
<organism evidence="10 11">
    <name type="scientific">Parasponia andersonii</name>
    <name type="common">Sponia andersonii</name>
    <dbReference type="NCBI Taxonomy" id="3476"/>
    <lineage>
        <taxon>Eukaryota</taxon>
        <taxon>Viridiplantae</taxon>
        <taxon>Streptophyta</taxon>
        <taxon>Embryophyta</taxon>
        <taxon>Tracheophyta</taxon>
        <taxon>Spermatophyta</taxon>
        <taxon>Magnoliopsida</taxon>
        <taxon>eudicotyledons</taxon>
        <taxon>Gunneridae</taxon>
        <taxon>Pentapetalae</taxon>
        <taxon>rosids</taxon>
        <taxon>fabids</taxon>
        <taxon>Rosales</taxon>
        <taxon>Cannabaceae</taxon>
        <taxon>Parasponia</taxon>
    </lineage>
</organism>
<evidence type="ECO:0000256" key="7">
    <source>
        <dbReference type="ARBA" id="ARBA00023054"/>
    </source>
</evidence>
<keyword evidence="11" id="KW-1185">Reference proteome</keyword>
<accession>A0A2P5AKB2</accession>
<evidence type="ECO:0000256" key="4">
    <source>
        <dbReference type="ARBA" id="ARBA00022618"/>
    </source>
</evidence>
<keyword evidence="7" id="KW-0175">Coiled coil</keyword>
<dbReference type="OrthoDB" id="1884855at2759"/>
<dbReference type="PANTHER" id="PTHR14527:SF2">
    <property type="entry name" value="PROTEIN MIS12 HOMOLOG"/>
    <property type="match status" value="1"/>
</dbReference>
<evidence type="ECO:0000256" key="6">
    <source>
        <dbReference type="ARBA" id="ARBA00022838"/>
    </source>
</evidence>
<evidence type="ECO:0000313" key="11">
    <source>
        <dbReference type="Proteomes" id="UP000237105"/>
    </source>
</evidence>
<dbReference type="GO" id="GO:0005634">
    <property type="term" value="C:nucleus"/>
    <property type="evidence" value="ECO:0007669"/>
    <property type="project" value="InterPro"/>
</dbReference>
<proteinExistence type="inferred from homology"/>
<evidence type="ECO:0000313" key="10">
    <source>
        <dbReference type="EMBL" id="PON36992.1"/>
    </source>
</evidence>
<evidence type="ECO:0000256" key="8">
    <source>
        <dbReference type="ARBA" id="ARBA00023306"/>
    </source>
</evidence>
<comment type="similarity">
    <text evidence="2">Belongs to the mis12 family.</text>
</comment>
<dbReference type="Proteomes" id="UP000237105">
    <property type="component" value="Unassembled WGS sequence"/>
</dbReference>
<dbReference type="STRING" id="3476.A0A2P5AKB2"/>
<dbReference type="GO" id="GO:0051382">
    <property type="term" value="P:kinetochore assembly"/>
    <property type="evidence" value="ECO:0007669"/>
    <property type="project" value="TreeGrafter"/>
</dbReference>
<keyword evidence="4" id="KW-0132">Cell division</keyword>
<dbReference type="InterPro" id="IPR008685">
    <property type="entry name" value="Centromere_Mis12"/>
</dbReference>
<evidence type="ECO:0000256" key="3">
    <source>
        <dbReference type="ARBA" id="ARBA00022454"/>
    </source>
</evidence>
<evidence type="ECO:0000256" key="1">
    <source>
        <dbReference type="ARBA" id="ARBA00004629"/>
    </source>
</evidence>
<dbReference type="Pfam" id="PF05859">
    <property type="entry name" value="Mis12"/>
    <property type="match status" value="1"/>
</dbReference>
<keyword evidence="9" id="KW-0137">Centromere</keyword>
<gene>
    <name evidence="10" type="ORF">PanWU01x14_323810</name>
</gene>
<dbReference type="GO" id="GO:0000070">
    <property type="term" value="P:mitotic sister chromatid segregation"/>
    <property type="evidence" value="ECO:0007669"/>
    <property type="project" value="TreeGrafter"/>
</dbReference>
<evidence type="ECO:0000256" key="9">
    <source>
        <dbReference type="ARBA" id="ARBA00023328"/>
    </source>
</evidence>
<comment type="subcellular location">
    <subcellularLocation>
        <location evidence="1">Chromosome</location>
        <location evidence="1">Centromere</location>
        <location evidence="1">Kinetochore</location>
    </subcellularLocation>
</comment>
<protein>
    <submittedName>
        <fullName evidence="10">Centromere protein Mis</fullName>
    </submittedName>
</protein>
<keyword evidence="8" id="KW-0131">Cell cycle</keyword>
<dbReference type="AlphaFoldDB" id="A0A2P5AKB2"/>
<comment type="caution">
    <text evidence="10">The sequence shown here is derived from an EMBL/GenBank/DDBJ whole genome shotgun (WGS) entry which is preliminary data.</text>
</comment>
<name>A0A2P5AKB2_PARAD</name>
<evidence type="ECO:0000256" key="5">
    <source>
        <dbReference type="ARBA" id="ARBA00022776"/>
    </source>
</evidence>
<dbReference type="EMBL" id="JXTB01000546">
    <property type="protein sequence ID" value="PON36992.1"/>
    <property type="molecule type" value="Genomic_DNA"/>
</dbReference>
<dbReference type="GO" id="GO:0000444">
    <property type="term" value="C:MIS12/MIND type complex"/>
    <property type="evidence" value="ECO:0007669"/>
    <property type="project" value="TreeGrafter"/>
</dbReference>